<sequence length="109" mass="11740">MKLDGREFSFDDDGRMTGTGTWRLLNPGAYRGGLGGQLRGGQQADSIACALRRPDPTIAASRTASPPKRATWDLGVTKGKKGELLLVFLTADTDMRDTYYLTKDGVGTS</sequence>
<reference evidence="1" key="2">
    <citation type="submission" date="2020-09" db="EMBL/GenBank/DDBJ databases">
        <authorList>
            <person name="Sun Q."/>
            <person name="Ohkuma M."/>
        </authorList>
    </citation>
    <scope>NUCLEOTIDE SEQUENCE</scope>
    <source>
        <strain evidence="1">JCM 4346</strain>
    </source>
</reference>
<dbReference type="AlphaFoldDB" id="A0A918FLY6"/>
<dbReference type="Proteomes" id="UP000658320">
    <property type="component" value="Unassembled WGS sequence"/>
</dbReference>
<gene>
    <name evidence="1" type="ORF">GCM10010251_83100</name>
</gene>
<proteinExistence type="predicted"/>
<evidence type="ECO:0000313" key="1">
    <source>
        <dbReference type="EMBL" id="GGR53494.1"/>
    </source>
</evidence>
<evidence type="ECO:0000313" key="2">
    <source>
        <dbReference type="Proteomes" id="UP000658320"/>
    </source>
</evidence>
<dbReference type="RefSeq" id="WP_189943201.1">
    <property type="nucleotide sequence ID" value="NZ_BMSX01000029.1"/>
</dbReference>
<name>A0A918FLY6_9ACTN</name>
<dbReference type="EMBL" id="BMSX01000029">
    <property type="protein sequence ID" value="GGR53494.1"/>
    <property type="molecule type" value="Genomic_DNA"/>
</dbReference>
<reference evidence="1" key="1">
    <citation type="journal article" date="2014" name="Int. J. Syst. Evol. Microbiol.">
        <title>Complete genome sequence of Corynebacterium casei LMG S-19264T (=DSM 44701T), isolated from a smear-ripened cheese.</title>
        <authorList>
            <consortium name="US DOE Joint Genome Institute (JGI-PGF)"/>
            <person name="Walter F."/>
            <person name="Albersmeier A."/>
            <person name="Kalinowski J."/>
            <person name="Ruckert C."/>
        </authorList>
    </citation>
    <scope>NUCLEOTIDE SEQUENCE</scope>
    <source>
        <strain evidence="1">JCM 4346</strain>
    </source>
</reference>
<accession>A0A918FLY6</accession>
<protein>
    <submittedName>
        <fullName evidence="1">Uncharacterized protein</fullName>
    </submittedName>
</protein>
<keyword evidence="2" id="KW-1185">Reference proteome</keyword>
<organism evidence="1 2">
    <name type="scientific">Streptomyces aurantiogriseus</name>
    <dbReference type="NCBI Taxonomy" id="66870"/>
    <lineage>
        <taxon>Bacteria</taxon>
        <taxon>Bacillati</taxon>
        <taxon>Actinomycetota</taxon>
        <taxon>Actinomycetes</taxon>
        <taxon>Kitasatosporales</taxon>
        <taxon>Streptomycetaceae</taxon>
        <taxon>Streptomyces</taxon>
    </lineage>
</organism>
<comment type="caution">
    <text evidence="1">The sequence shown here is derived from an EMBL/GenBank/DDBJ whole genome shotgun (WGS) entry which is preliminary data.</text>
</comment>